<dbReference type="OrthoDB" id="2751671at2759"/>
<evidence type="ECO:0000313" key="2">
    <source>
        <dbReference type="EMBL" id="RDX53426.1"/>
    </source>
</evidence>
<dbReference type="Proteomes" id="UP000256964">
    <property type="component" value="Unassembled WGS sequence"/>
</dbReference>
<dbReference type="EMBL" id="KZ857387">
    <property type="protein sequence ID" value="RDX53426.1"/>
    <property type="molecule type" value="Genomic_DNA"/>
</dbReference>
<proteinExistence type="predicted"/>
<accession>A0A371DLN0</accession>
<gene>
    <name evidence="2" type="ORF">OH76DRAFT_1416089</name>
</gene>
<dbReference type="AlphaFoldDB" id="A0A371DLN0"/>
<sequence length="138" mass="15159">MSFSNTPSSLASTSTRIPPSLTDELEHLTTAIQQVGDEIQTCKQASEERHVAMLARDEEQMRRTLTVQEQLAQMLAMTQESLRRNREEPLAVPGAQEQYARNVQRAAFGTGGDSESASRSSMLESRDSVRGSIASQSS</sequence>
<feature type="region of interest" description="Disordered" evidence="1">
    <location>
        <begin position="103"/>
        <end position="138"/>
    </location>
</feature>
<protein>
    <submittedName>
        <fullName evidence="2">Uncharacterized protein</fullName>
    </submittedName>
</protein>
<feature type="compositionally biased region" description="Low complexity" evidence="1">
    <location>
        <begin position="113"/>
        <end position="123"/>
    </location>
</feature>
<evidence type="ECO:0000256" key="1">
    <source>
        <dbReference type="SAM" id="MobiDB-lite"/>
    </source>
</evidence>
<keyword evidence="3" id="KW-1185">Reference proteome</keyword>
<organism evidence="2 3">
    <name type="scientific">Lentinus brumalis</name>
    <dbReference type="NCBI Taxonomy" id="2498619"/>
    <lineage>
        <taxon>Eukaryota</taxon>
        <taxon>Fungi</taxon>
        <taxon>Dikarya</taxon>
        <taxon>Basidiomycota</taxon>
        <taxon>Agaricomycotina</taxon>
        <taxon>Agaricomycetes</taxon>
        <taxon>Polyporales</taxon>
        <taxon>Polyporaceae</taxon>
        <taxon>Lentinus</taxon>
    </lineage>
</organism>
<name>A0A371DLN0_9APHY</name>
<evidence type="ECO:0000313" key="3">
    <source>
        <dbReference type="Proteomes" id="UP000256964"/>
    </source>
</evidence>
<reference evidence="2 3" key="1">
    <citation type="journal article" date="2018" name="Biotechnol. Biofuels">
        <title>Integrative visual omics of the white-rot fungus Polyporus brumalis exposes the biotechnological potential of its oxidative enzymes for delignifying raw plant biomass.</title>
        <authorList>
            <person name="Miyauchi S."/>
            <person name="Rancon A."/>
            <person name="Drula E."/>
            <person name="Hage H."/>
            <person name="Chaduli D."/>
            <person name="Favel A."/>
            <person name="Grisel S."/>
            <person name="Henrissat B."/>
            <person name="Herpoel-Gimbert I."/>
            <person name="Ruiz-Duenas F.J."/>
            <person name="Chevret D."/>
            <person name="Hainaut M."/>
            <person name="Lin J."/>
            <person name="Wang M."/>
            <person name="Pangilinan J."/>
            <person name="Lipzen A."/>
            <person name="Lesage-Meessen L."/>
            <person name="Navarro D."/>
            <person name="Riley R."/>
            <person name="Grigoriev I.V."/>
            <person name="Zhou S."/>
            <person name="Raouche S."/>
            <person name="Rosso M.N."/>
        </authorList>
    </citation>
    <scope>NUCLEOTIDE SEQUENCE [LARGE SCALE GENOMIC DNA]</scope>
    <source>
        <strain evidence="2 3">BRFM 1820</strain>
    </source>
</reference>